<reference evidence="2" key="1">
    <citation type="submission" date="2021-01" db="EMBL/GenBank/DDBJ databases">
        <authorList>
            <person name="Kaushik A."/>
        </authorList>
    </citation>
    <scope>NUCLEOTIDE SEQUENCE</scope>
    <source>
        <strain evidence="2">AG5</strain>
    </source>
</reference>
<organism evidence="2 3">
    <name type="scientific">Rhizoctonia solani</name>
    <dbReference type="NCBI Taxonomy" id="456999"/>
    <lineage>
        <taxon>Eukaryota</taxon>
        <taxon>Fungi</taxon>
        <taxon>Dikarya</taxon>
        <taxon>Basidiomycota</taxon>
        <taxon>Agaricomycotina</taxon>
        <taxon>Agaricomycetes</taxon>
        <taxon>Cantharellales</taxon>
        <taxon>Ceratobasidiaceae</taxon>
        <taxon>Rhizoctonia</taxon>
    </lineage>
</organism>
<evidence type="ECO:0000313" key="3">
    <source>
        <dbReference type="Proteomes" id="UP000663827"/>
    </source>
</evidence>
<accession>A0A8H3DYG1</accession>
<name>A0A8H3DYG1_9AGAM</name>
<sequence>MLKKCWSYNPKDRLSAEAVQNEMEPKNVKRLTPMDSPSTEEVWSKMGAETAKNLYHKEHMGTAVDWSEMETITANNLNPVGNPSTEPVRKRWTQAIATTNLDAADLPTIEDIWSKVEAIRPKHKKKAGGKWRKWFSWKKKHDNN</sequence>
<dbReference type="Proteomes" id="UP000663827">
    <property type="component" value="Unassembled WGS sequence"/>
</dbReference>
<gene>
    <name evidence="2" type="ORF">RDB_LOCUS16777</name>
</gene>
<feature type="region of interest" description="Disordered" evidence="1">
    <location>
        <begin position="18"/>
        <end position="44"/>
    </location>
</feature>
<dbReference type="EMBL" id="CAJNJQ010000355">
    <property type="protein sequence ID" value="CAE7072763.1"/>
    <property type="molecule type" value="Genomic_DNA"/>
</dbReference>
<proteinExistence type="predicted"/>
<protein>
    <submittedName>
        <fullName evidence="2">Uncharacterized protein</fullName>
    </submittedName>
</protein>
<comment type="caution">
    <text evidence="2">The sequence shown here is derived from an EMBL/GenBank/DDBJ whole genome shotgun (WGS) entry which is preliminary data.</text>
</comment>
<evidence type="ECO:0000256" key="1">
    <source>
        <dbReference type="SAM" id="MobiDB-lite"/>
    </source>
</evidence>
<evidence type="ECO:0000313" key="2">
    <source>
        <dbReference type="EMBL" id="CAE7072763.1"/>
    </source>
</evidence>
<dbReference type="AlphaFoldDB" id="A0A8H3DYG1"/>